<dbReference type="SUPFAM" id="SSF57850">
    <property type="entry name" value="RING/U-box"/>
    <property type="match status" value="1"/>
</dbReference>
<dbReference type="EMBL" id="CAACVR010000056">
    <property type="protein sequence ID" value="VEU23695.1"/>
    <property type="molecule type" value="Genomic_DNA"/>
</dbReference>
<keyword evidence="2 4" id="KW-0863">Zinc-finger</keyword>
<dbReference type="InterPro" id="IPR001841">
    <property type="entry name" value="Znf_RING"/>
</dbReference>
<dbReference type="GO" id="GO:0140082">
    <property type="term" value="F:SUMO-ubiquitin ligase activity"/>
    <property type="evidence" value="ECO:0007669"/>
    <property type="project" value="TreeGrafter"/>
</dbReference>
<organism evidence="7 8">
    <name type="scientific">Brettanomyces naardenensis</name>
    <name type="common">Yeast</name>
    <dbReference type="NCBI Taxonomy" id="13370"/>
    <lineage>
        <taxon>Eukaryota</taxon>
        <taxon>Fungi</taxon>
        <taxon>Dikarya</taxon>
        <taxon>Ascomycota</taxon>
        <taxon>Saccharomycotina</taxon>
        <taxon>Pichiomycetes</taxon>
        <taxon>Pichiales</taxon>
        <taxon>Pichiaceae</taxon>
        <taxon>Brettanomyces</taxon>
    </lineage>
</organism>
<dbReference type="OrthoDB" id="6270329at2759"/>
<evidence type="ECO:0000256" key="2">
    <source>
        <dbReference type="ARBA" id="ARBA00022771"/>
    </source>
</evidence>
<dbReference type="PANTHER" id="PTHR47094:SF1">
    <property type="entry name" value="RING-TYPE E3 UBIQUITIN TRANSFERASE"/>
    <property type="match status" value="1"/>
</dbReference>
<keyword evidence="1" id="KW-0479">Metal-binding</keyword>
<proteinExistence type="predicted"/>
<dbReference type="PANTHER" id="PTHR47094">
    <property type="entry name" value="ELFLESS, ISOFORM B"/>
    <property type="match status" value="1"/>
</dbReference>
<dbReference type="STRING" id="13370.A0A448YS17"/>
<reference evidence="7 8" key="1">
    <citation type="submission" date="2018-12" db="EMBL/GenBank/DDBJ databases">
        <authorList>
            <person name="Tiukova I."/>
            <person name="Dainat J."/>
        </authorList>
    </citation>
    <scope>NUCLEOTIDE SEQUENCE [LARGE SCALE GENOMIC DNA]</scope>
</reference>
<dbReference type="PROSITE" id="PS50089">
    <property type="entry name" value="ZF_RING_2"/>
    <property type="match status" value="1"/>
</dbReference>
<dbReference type="GO" id="GO:0006511">
    <property type="term" value="P:ubiquitin-dependent protein catabolic process"/>
    <property type="evidence" value="ECO:0007669"/>
    <property type="project" value="TreeGrafter"/>
</dbReference>
<dbReference type="InParanoid" id="A0A448YS17"/>
<sequence length="231" mass="25421">MPFRHPHISAGGVCMQMPSQEADGRTGNDTNGNPTERKSTPPAPQVTASNPDSSDSEPTRGPRYRKRLRNAFIDEDSDTEEEEDDIIIGDIRPLQKRQKSSAPTEQLKSAAVEILSEEEGSEVSDTEDDDEVIIIGSDGKAEKAKTTDDLLREKRVNNSSSLGNVSCPICMEPIAECVASPCGHFFCSDCIYKAMASSKVPGTAKGRCALCRKVVLYKDLVWLKLRYRKRV</sequence>
<dbReference type="InterPro" id="IPR049627">
    <property type="entry name" value="SLX8"/>
</dbReference>
<evidence type="ECO:0000256" key="3">
    <source>
        <dbReference type="ARBA" id="ARBA00022833"/>
    </source>
</evidence>
<feature type="domain" description="RING-type" evidence="6">
    <location>
        <begin position="167"/>
        <end position="212"/>
    </location>
</feature>
<name>A0A448YS17_BRENA</name>
<dbReference type="GO" id="GO:0061630">
    <property type="term" value="F:ubiquitin protein ligase activity"/>
    <property type="evidence" value="ECO:0007669"/>
    <property type="project" value="InterPro"/>
</dbReference>
<evidence type="ECO:0000256" key="4">
    <source>
        <dbReference type="PROSITE-ProRule" id="PRU00175"/>
    </source>
</evidence>
<dbReference type="GO" id="GO:0032183">
    <property type="term" value="F:SUMO binding"/>
    <property type="evidence" value="ECO:0007669"/>
    <property type="project" value="TreeGrafter"/>
</dbReference>
<evidence type="ECO:0000313" key="7">
    <source>
        <dbReference type="EMBL" id="VEU23695.1"/>
    </source>
</evidence>
<dbReference type="InterPro" id="IPR017907">
    <property type="entry name" value="Znf_RING_CS"/>
</dbReference>
<dbReference type="SMART" id="SM00184">
    <property type="entry name" value="RING"/>
    <property type="match status" value="1"/>
</dbReference>
<dbReference type="GO" id="GO:0033768">
    <property type="term" value="C:SUMO-targeted ubiquitin ligase complex"/>
    <property type="evidence" value="ECO:0007669"/>
    <property type="project" value="TreeGrafter"/>
</dbReference>
<dbReference type="GO" id="GO:0008270">
    <property type="term" value="F:zinc ion binding"/>
    <property type="evidence" value="ECO:0007669"/>
    <property type="project" value="UniProtKB-KW"/>
</dbReference>
<dbReference type="AlphaFoldDB" id="A0A448YS17"/>
<accession>A0A448YS17</accession>
<dbReference type="PROSITE" id="PS00518">
    <property type="entry name" value="ZF_RING_1"/>
    <property type="match status" value="1"/>
</dbReference>
<gene>
    <name evidence="7" type="ORF">BRENAR_LOCUS4424</name>
</gene>
<protein>
    <submittedName>
        <fullName evidence="7">DEKNAAC104894</fullName>
    </submittedName>
</protein>
<evidence type="ECO:0000259" key="6">
    <source>
        <dbReference type="PROSITE" id="PS50089"/>
    </source>
</evidence>
<evidence type="ECO:0000313" key="8">
    <source>
        <dbReference type="Proteomes" id="UP000290900"/>
    </source>
</evidence>
<dbReference type="Proteomes" id="UP000290900">
    <property type="component" value="Unassembled WGS sequence"/>
</dbReference>
<feature type="compositionally biased region" description="Acidic residues" evidence="5">
    <location>
        <begin position="73"/>
        <end position="86"/>
    </location>
</feature>
<evidence type="ECO:0000256" key="5">
    <source>
        <dbReference type="SAM" id="MobiDB-lite"/>
    </source>
</evidence>
<dbReference type="Gene3D" id="3.30.40.10">
    <property type="entry name" value="Zinc/RING finger domain, C3HC4 (zinc finger)"/>
    <property type="match status" value="1"/>
</dbReference>
<keyword evidence="3" id="KW-0862">Zinc</keyword>
<dbReference type="Pfam" id="PF13923">
    <property type="entry name" value="zf-C3HC4_2"/>
    <property type="match status" value="1"/>
</dbReference>
<evidence type="ECO:0000256" key="1">
    <source>
        <dbReference type="ARBA" id="ARBA00022723"/>
    </source>
</evidence>
<dbReference type="InterPro" id="IPR013083">
    <property type="entry name" value="Znf_RING/FYVE/PHD"/>
</dbReference>
<feature type="region of interest" description="Disordered" evidence="5">
    <location>
        <begin position="1"/>
        <end position="86"/>
    </location>
</feature>
<keyword evidence="8" id="KW-1185">Reference proteome</keyword>